<dbReference type="Pfam" id="PF17906">
    <property type="entry name" value="HTH_48"/>
    <property type="match status" value="1"/>
</dbReference>
<name>A0ABY6K654_9ARAC</name>
<dbReference type="PANTHER" id="PTHR46060">
    <property type="entry name" value="MARINER MOS1 TRANSPOSASE-LIKE PROTEIN"/>
    <property type="match status" value="1"/>
</dbReference>
<protein>
    <recommendedName>
        <fullName evidence="1">Mos1 transposase HTH domain-containing protein</fullName>
    </recommendedName>
</protein>
<evidence type="ECO:0000313" key="3">
    <source>
        <dbReference type="Proteomes" id="UP001235939"/>
    </source>
</evidence>
<dbReference type="Proteomes" id="UP001235939">
    <property type="component" value="Chromosome 02"/>
</dbReference>
<dbReference type="EMBL" id="CP092864">
    <property type="protein sequence ID" value="UYV63343.1"/>
    <property type="molecule type" value="Genomic_DNA"/>
</dbReference>
<dbReference type="PANTHER" id="PTHR46060:SF1">
    <property type="entry name" value="MARINER MOS1 TRANSPOSASE-LIKE PROTEIN"/>
    <property type="match status" value="1"/>
</dbReference>
<feature type="domain" description="Mos1 transposase HTH" evidence="1">
    <location>
        <begin position="121"/>
        <end position="165"/>
    </location>
</feature>
<dbReference type="Gene3D" id="1.10.10.1450">
    <property type="match status" value="1"/>
</dbReference>
<organism evidence="2 3">
    <name type="scientific">Cordylochernes scorpioides</name>
    <dbReference type="NCBI Taxonomy" id="51811"/>
    <lineage>
        <taxon>Eukaryota</taxon>
        <taxon>Metazoa</taxon>
        <taxon>Ecdysozoa</taxon>
        <taxon>Arthropoda</taxon>
        <taxon>Chelicerata</taxon>
        <taxon>Arachnida</taxon>
        <taxon>Pseudoscorpiones</taxon>
        <taxon>Cheliferoidea</taxon>
        <taxon>Chernetidae</taxon>
        <taxon>Cordylochernes</taxon>
    </lineage>
</organism>
<reference evidence="2 3" key="1">
    <citation type="submission" date="2022-01" db="EMBL/GenBank/DDBJ databases">
        <title>A chromosomal length assembly of Cordylochernes scorpioides.</title>
        <authorList>
            <person name="Zeh D."/>
            <person name="Zeh J."/>
        </authorList>
    </citation>
    <scope>NUCLEOTIDE SEQUENCE [LARGE SCALE GENOMIC DNA]</scope>
    <source>
        <strain evidence="2">IN4F17</strain>
        <tissue evidence="2">Whole Body</tissue>
    </source>
</reference>
<evidence type="ECO:0000259" key="1">
    <source>
        <dbReference type="Pfam" id="PF17906"/>
    </source>
</evidence>
<sequence>MATMEVLSQSQLSMTNQQPITFKHEQLIANHQRARGRISTNEKSRELMTMISDKKLKRRSFKLIHSFYMLSYLQYTRKKYLATRWYHYRGGTCARAKVILIYLKVTPKCGGFTMEQKLKQRICIEFCVKLQISATEIFEMLNKAFPNDAPKRTTVFEWDSRFKAGRISIEDDPLQGRPKFKGLIKMCKKSPI</sequence>
<gene>
    <name evidence="2" type="ORF">LAZ67_2003795</name>
</gene>
<dbReference type="InterPro" id="IPR041426">
    <property type="entry name" value="Mos1_HTH"/>
</dbReference>
<keyword evidence="3" id="KW-1185">Reference proteome</keyword>
<dbReference type="InterPro" id="IPR052709">
    <property type="entry name" value="Transposase-MT_Hybrid"/>
</dbReference>
<proteinExistence type="predicted"/>
<evidence type="ECO:0000313" key="2">
    <source>
        <dbReference type="EMBL" id="UYV63343.1"/>
    </source>
</evidence>
<accession>A0ABY6K654</accession>